<protein>
    <recommendedName>
        <fullName evidence="2">DUF6534 domain-containing protein</fullName>
    </recommendedName>
</protein>
<feature type="transmembrane region" description="Helical" evidence="1">
    <location>
        <begin position="210"/>
        <end position="231"/>
    </location>
</feature>
<dbReference type="Pfam" id="PF20152">
    <property type="entry name" value="DUF6534"/>
    <property type="match status" value="1"/>
</dbReference>
<feature type="transmembrane region" description="Helical" evidence="1">
    <location>
        <begin position="55"/>
        <end position="76"/>
    </location>
</feature>
<reference evidence="3 4" key="1">
    <citation type="journal article" date="2018" name="Evol. Lett.">
        <title>Horizontal gene cluster transfer increased hallucinogenic mushroom diversity.</title>
        <authorList>
            <person name="Reynolds H.T."/>
            <person name="Vijayakumar V."/>
            <person name="Gluck-Thaler E."/>
            <person name="Korotkin H.B."/>
            <person name="Matheny P.B."/>
            <person name="Slot J.C."/>
        </authorList>
    </citation>
    <scope>NUCLEOTIDE SEQUENCE [LARGE SCALE GENOMIC DNA]</scope>
    <source>
        <strain evidence="3 4">2631</strain>
    </source>
</reference>
<feature type="transmembrane region" description="Helical" evidence="1">
    <location>
        <begin position="96"/>
        <end position="116"/>
    </location>
</feature>
<keyword evidence="1" id="KW-0472">Membrane</keyword>
<keyword evidence="1" id="KW-1133">Transmembrane helix</keyword>
<evidence type="ECO:0000313" key="3">
    <source>
        <dbReference type="EMBL" id="PPQ83196.1"/>
    </source>
</evidence>
<proteinExistence type="predicted"/>
<evidence type="ECO:0000256" key="1">
    <source>
        <dbReference type="SAM" id="Phobius"/>
    </source>
</evidence>
<feature type="transmembrane region" description="Helical" evidence="1">
    <location>
        <begin position="22"/>
        <end position="43"/>
    </location>
</feature>
<gene>
    <name evidence="3" type="ORF">CVT25_004254</name>
</gene>
<organism evidence="3 4">
    <name type="scientific">Psilocybe cyanescens</name>
    <dbReference type="NCBI Taxonomy" id="93625"/>
    <lineage>
        <taxon>Eukaryota</taxon>
        <taxon>Fungi</taxon>
        <taxon>Dikarya</taxon>
        <taxon>Basidiomycota</taxon>
        <taxon>Agaricomycotina</taxon>
        <taxon>Agaricomycetes</taxon>
        <taxon>Agaricomycetidae</taxon>
        <taxon>Agaricales</taxon>
        <taxon>Agaricineae</taxon>
        <taxon>Strophariaceae</taxon>
        <taxon>Psilocybe</taxon>
    </lineage>
</organism>
<accession>A0A409WXJ7</accession>
<dbReference type="InParanoid" id="A0A409WXJ7"/>
<dbReference type="PANTHER" id="PTHR40465:SF1">
    <property type="entry name" value="DUF6534 DOMAIN-CONTAINING PROTEIN"/>
    <property type="match status" value="1"/>
</dbReference>
<dbReference type="PANTHER" id="PTHR40465">
    <property type="entry name" value="CHROMOSOME 1, WHOLE GENOME SHOTGUN SEQUENCE"/>
    <property type="match status" value="1"/>
</dbReference>
<dbReference type="OrthoDB" id="3223377at2759"/>
<dbReference type="AlphaFoldDB" id="A0A409WXJ7"/>
<dbReference type="InterPro" id="IPR045339">
    <property type="entry name" value="DUF6534"/>
</dbReference>
<evidence type="ECO:0000313" key="4">
    <source>
        <dbReference type="Proteomes" id="UP000283269"/>
    </source>
</evidence>
<keyword evidence="4" id="KW-1185">Reference proteome</keyword>
<feature type="domain" description="DUF6534" evidence="2">
    <location>
        <begin position="174"/>
        <end position="261"/>
    </location>
</feature>
<sequence>MASNGTVVDIPDDIVLKTGPRILGFLFHWGLFGALCVQVYLYHLAFPRDPLRNKVLVYTVFALEFTQTMMITNSAFTVFGKGYGQFADFNKVDLAWFEVPIITGIVAFIAEAFYAYRISVLAQSYWVAGVILFLATLQLAGALAAGIILKRAVLFSRLLGRSYSISAGIWNGGSAACDVIIAVVMTYYLSRRGSGTMKETHMLLKRVITLVIETGSITAAVAILDLILVVLPSQPSYYLTPSETLAKFYSNSMMVVLNSRMRIGVEPGLEGGNNSTTARIRTGGTTAATRTVDTDAYELGDGVVVTREQVVFPNGKEMSNGQKGYLV</sequence>
<name>A0A409WXJ7_PSICY</name>
<feature type="transmembrane region" description="Helical" evidence="1">
    <location>
        <begin position="125"/>
        <end position="149"/>
    </location>
</feature>
<keyword evidence="1" id="KW-0812">Transmembrane</keyword>
<comment type="caution">
    <text evidence="3">The sequence shown here is derived from an EMBL/GenBank/DDBJ whole genome shotgun (WGS) entry which is preliminary data.</text>
</comment>
<feature type="transmembrane region" description="Helical" evidence="1">
    <location>
        <begin position="169"/>
        <end position="189"/>
    </location>
</feature>
<evidence type="ECO:0000259" key="2">
    <source>
        <dbReference type="Pfam" id="PF20152"/>
    </source>
</evidence>
<dbReference type="Proteomes" id="UP000283269">
    <property type="component" value="Unassembled WGS sequence"/>
</dbReference>
<dbReference type="EMBL" id="NHYD01003034">
    <property type="protein sequence ID" value="PPQ83196.1"/>
    <property type="molecule type" value="Genomic_DNA"/>
</dbReference>